<name>A0A4S8L562_DENBC</name>
<dbReference type="InterPro" id="IPR023696">
    <property type="entry name" value="Ureohydrolase_dom_sf"/>
</dbReference>
<dbReference type="Proteomes" id="UP000297245">
    <property type="component" value="Unassembled WGS sequence"/>
</dbReference>
<dbReference type="SUPFAM" id="SSF52768">
    <property type="entry name" value="Arginase/deacetylase"/>
    <property type="match status" value="1"/>
</dbReference>
<evidence type="ECO:0000313" key="2">
    <source>
        <dbReference type="Proteomes" id="UP000297245"/>
    </source>
</evidence>
<dbReference type="EMBL" id="ML179656">
    <property type="protein sequence ID" value="THU83541.1"/>
    <property type="molecule type" value="Genomic_DNA"/>
</dbReference>
<protein>
    <submittedName>
        <fullName evidence="1">Uncharacterized protein</fullName>
    </submittedName>
</protein>
<accession>A0A4S8L562</accession>
<sequence>MHPSMSLLSLCIAWEEQLITNMSIHGGIWDKMSVRSWTFASRASGYPLIPDFVQHDVAVVFQIISPEDITDYGVNNVIRTIRRRVGDGLCLLGSSLDIDVVEAAVAYDTAAADFLYEFLMMMQFYEF</sequence>
<proteinExistence type="predicted"/>
<dbReference type="OrthoDB" id="288726at2759"/>
<reference evidence="1 2" key="1">
    <citation type="journal article" date="2019" name="Nat. Ecol. Evol.">
        <title>Megaphylogeny resolves global patterns of mushroom evolution.</title>
        <authorList>
            <person name="Varga T."/>
            <person name="Krizsan K."/>
            <person name="Foldi C."/>
            <person name="Dima B."/>
            <person name="Sanchez-Garcia M."/>
            <person name="Sanchez-Ramirez S."/>
            <person name="Szollosi G.J."/>
            <person name="Szarkandi J.G."/>
            <person name="Papp V."/>
            <person name="Albert L."/>
            <person name="Andreopoulos W."/>
            <person name="Angelini C."/>
            <person name="Antonin V."/>
            <person name="Barry K.W."/>
            <person name="Bougher N.L."/>
            <person name="Buchanan P."/>
            <person name="Buyck B."/>
            <person name="Bense V."/>
            <person name="Catcheside P."/>
            <person name="Chovatia M."/>
            <person name="Cooper J."/>
            <person name="Damon W."/>
            <person name="Desjardin D."/>
            <person name="Finy P."/>
            <person name="Geml J."/>
            <person name="Haridas S."/>
            <person name="Hughes K."/>
            <person name="Justo A."/>
            <person name="Karasinski D."/>
            <person name="Kautmanova I."/>
            <person name="Kiss B."/>
            <person name="Kocsube S."/>
            <person name="Kotiranta H."/>
            <person name="LaButti K.M."/>
            <person name="Lechner B.E."/>
            <person name="Liimatainen K."/>
            <person name="Lipzen A."/>
            <person name="Lukacs Z."/>
            <person name="Mihaltcheva S."/>
            <person name="Morgado L.N."/>
            <person name="Niskanen T."/>
            <person name="Noordeloos M.E."/>
            <person name="Ohm R.A."/>
            <person name="Ortiz-Santana B."/>
            <person name="Ovrebo C."/>
            <person name="Racz N."/>
            <person name="Riley R."/>
            <person name="Savchenko A."/>
            <person name="Shiryaev A."/>
            <person name="Soop K."/>
            <person name="Spirin V."/>
            <person name="Szebenyi C."/>
            <person name="Tomsovsky M."/>
            <person name="Tulloss R.E."/>
            <person name="Uehling J."/>
            <person name="Grigoriev I.V."/>
            <person name="Vagvolgyi C."/>
            <person name="Papp T."/>
            <person name="Martin F.M."/>
            <person name="Miettinen O."/>
            <person name="Hibbett D.S."/>
            <person name="Nagy L.G."/>
        </authorList>
    </citation>
    <scope>NUCLEOTIDE SEQUENCE [LARGE SCALE GENOMIC DNA]</scope>
    <source>
        <strain evidence="1 2">CBS 962.96</strain>
    </source>
</reference>
<gene>
    <name evidence="1" type="ORF">K435DRAFT_807430</name>
</gene>
<dbReference type="AlphaFoldDB" id="A0A4S8L562"/>
<evidence type="ECO:0000313" key="1">
    <source>
        <dbReference type="EMBL" id="THU83541.1"/>
    </source>
</evidence>
<organism evidence="1 2">
    <name type="scientific">Dendrothele bispora (strain CBS 962.96)</name>
    <dbReference type="NCBI Taxonomy" id="1314807"/>
    <lineage>
        <taxon>Eukaryota</taxon>
        <taxon>Fungi</taxon>
        <taxon>Dikarya</taxon>
        <taxon>Basidiomycota</taxon>
        <taxon>Agaricomycotina</taxon>
        <taxon>Agaricomycetes</taxon>
        <taxon>Agaricomycetidae</taxon>
        <taxon>Agaricales</taxon>
        <taxon>Agaricales incertae sedis</taxon>
        <taxon>Dendrothele</taxon>
    </lineage>
</organism>
<keyword evidence="2" id="KW-1185">Reference proteome</keyword>